<proteinExistence type="predicted"/>
<feature type="compositionally biased region" description="Polar residues" evidence="1">
    <location>
        <begin position="220"/>
        <end position="232"/>
    </location>
</feature>
<feature type="region of interest" description="Disordered" evidence="1">
    <location>
        <begin position="432"/>
        <end position="510"/>
    </location>
</feature>
<feature type="region of interest" description="Disordered" evidence="1">
    <location>
        <begin position="1"/>
        <end position="277"/>
    </location>
</feature>
<dbReference type="InterPro" id="IPR028544">
    <property type="entry name" value="CASC3"/>
</dbReference>
<dbReference type="PANTHER" id="PTHR13434:SF0">
    <property type="entry name" value="PROTEIN CASC3"/>
    <property type="match status" value="1"/>
</dbReference>
<dbReference type="STRING" id="136037.A0A067QPS1"/>
<feature type="compositionally biased region" description="Low complexity" evidence="1">
    <location>
        <begin position="186"/>
        <end position="201"/>
    </location>
</feature>
<dbReference type="EMBL" id="KK853083">
    <property type="protein sequence ID" value="KDR11650.1"/>
    <property type="molecule type" value="Genomic_DNA"/>
</dbReference>
<feature type="region of interest" description="Disordered" evidence="1">
    <location>
        <begin position="311"/>
        <end position="367"/>
    </location>
</feature>
<dbReference type="GO" id="GO:0003723">
    <property type="term" value="F:RNA binding"/>
    <property type="evidence" value="ECO:0007669"/>
    <property type="project" value="InterPro"/>
</dbReference>
<sequence>MSGRKNNKEEGSSNTKSHQDAFPPLEFESHHILHSGNQESLSRAQISTNSNNSNSVEETGGISNSSAGGRVHRDTRDGPFTDAGLKGGRGRGRGRSRGRSSGMDIVPGSVMKGRGSARSSSETRLPPDSMRLQHHDSGNESAPPPNQQHHHKNSDAPSSSFQGASKPQDEVHREYNQRNSKIGNAQPQYHHQNQQQLQQSQGGVPGAERRQQIVVPPRLQHQQHQQDNSGSNRPKRYSSLRQRSLPESGATYTQPPPTTAYYQPAGELESSDCATNHPKRYSTIRPCSGAVYTQPDHASTYFQPAAGYMTQQPVYGDSPQHPQSAGTPPLQLLPPHAHPPAPAYAAPFPSPTTTFVGPPPPRILPPGAGAPPTFIPAPTPGTPIMNYVGPPPTYTAFQGYTAVPTPGPPPAELYQPQGGITYYNTEEQNIVPRPITQKRQRSAIPIVPPPDRFPRGRGRTSREGTSLGESGDTGERHSIPPLAASPPPTTAQFEDAPSPSSTTPTATKVA</sequence>
<feature type="compositionally biased region" description="Basic and acidic residues" evidence="1">
    <location>
        <begin position="1"/>
        <end position="11"/>
    </location>
</feature>
<dbReference type="AlphaFoldDB" id="A0A067QPS1"/>
<dbReference type="GO" id="GO:0006397">
    <property type="term" value="P:mRNA processing"/>
    <property type="evidence" value="ECO:0007669"/>
    <property type="project" value="InterPro"/>
</dbReference>
<evidence type="ECO:0000313" key="2">
    <source>
        <dbReference type="EMBL" id="KDR11650.1"/>
    </source>
</evidence>
<keyword evidence="3" id="KW-1185">Reference proteome</keyword>
<protein>
    <submittedName>
        <fullName evidence="2">Uncharacterized protein</fullName>
    </submittedName>
</protein>
<feature type="compositionally biased region" description="Polar residues" evidence="1">
    <location>
        <begin position="35"/>
        <end position="46"/>
    </location>
</feature>
<reference evidence="2 3" key="1">
    <citation type="journal article" date="2014" name="Nat. Commun.">
        <title>Molecular traces of alternative social organization in a termite genome.</title>
        <authorList>
            <person name="Terrapon N."/>
            <person name="Li C."/>
            <person name="Robertson H.M."/>
            <person name="Ji L."/>
            <person name="Meng X."/>
            <person name="Booth W."/>
            <person name="Chen Z."/>
            <person name="Childers C.P."/>
            <person name="Glastad K.M."/>
            <person name="Gokhale K."/>
            <person name="Gowin J."/>
            <person name="Gronenberg W."/>
            <person name="Hermansen R.A."/>
            <person name="Hu H."/>
            <person name="Hunt B.G."/>
            <person name="Huylmans A.K."/>
            <person name="Khalil S.M."/>
            <person name="Mitchell R.D."/>
            <person name="Munoz-Torres M.C."/>
            <person name="Mustard J.A."/>
            <person name="Pan H."/>
            <person name="Reese J.T."/>
            <person name="Scharf M.E."/>
            <person name="Sun F."/>
            <person name="Vogel H."/>
            <person name="Xiao J."/>
            <person name="Yang W."/>
            <person name="Yang Z."/>
            <person name="Yang Z."/>
            <person name="Zhou J."/>
            <person name="Zhu J."/>
            <person name="Brent C.S."/>
            <person name="Elsik C.G."/>
            <person name="Goodisman M.A."/>
            <person name="Liberles D.A."/>
            <person name="Roe R.M."/>
            <person name="Vargo E.L."/>
            <person name="Vilcinskas A."/>
            <person name="Wang J."/>
            <person name="Bornberg-Bauer E."/>
            <person name="Korb J."/>
            <person name="Zhang G."/>
            <person name="Liebig J."/>
        </authorList>
    </citation>
    <scope>NUCLEOTIDE SEQUENCE [LARGE SCALE GENOMIC DNA]</scope>
    <source>
        <tissue evidence="2">Whole organism</tissue>
    </source>
</reference>
<feature type="compositionally biased region" description="Low complexity" evidence="1">
    <location>
        <begin position="497"/>
        <end position="510"/>
    </location>
</feature>
<feature type="compositionally biased region" description="Basic and acidic residues" evidence="1">
    <location>
        <begin position="167"/>
        <end position="176"/>
    </location>
</feature>
<dbReference type="eggNOG" id="ENOG502SF6Y">
    <property type="taxonomic scope" value="Eukaryota"/>
</dbReference>
<evidence type="ECO:0000256" key="1">
    <source>
        <dbReference type="SAM" id="MobiDB-lite"/>
    </source>
</evidence>
<dbReference type="Proteomes" id="UP000027135">
    <property type="component" value="Unassembled WGS sequence"/>
</dbReference>
<dbReference type="OMA" id="PSYGDDH"/>
<name>A0A067QPS1_ZOONE</name>
<dbReference type="PANTHER" id="PTHR13434">
    <property type="entry name" value="PROTEIN CASC3"/>
    <property type="match status" value="1"/>
</dbReference>
<evidence type="ECO:0000313" key="3">
    <source>
        <dbReference type="Proteomes" id="UP000027135"/>
    </source>
</evidence>
<feature type="compositionally biased region" description="Polar residues" evidence="1">
    <location>
        <begin position="155"/>
        <end position="165"/>
    </location>
</feature>
<dbReference type="InParanoid" id="A0A067QPS1"/>
<dbReference type="PRINTS" id="PR01217">
    <property type="entry name" value="PRICHEXTENSN"/>
</dbReference>
<dbReference type="GO" id="GO:0035145">
    <property type="term" value="C:exon-exon junction complex"/>
    <property type="evidence" value="ECO:0007669"/>
    <property type="project" value="InterPro"/>
</dbReference>
<feature type="compositionally biased region" description="Basic residues" evidence="1">
    <location>
        <begin position="88"/>
        <end position="98"/>
    </location>
</feature>
<gene>
    <name evidence="2" type="ORF">L798_13979</name>
</gene>
<accession>A0A067QPS1</accession>
<organism evidence="2 3">
    <name type="scientific">Zootermopsis nevadensis</name>
    <name type="common">Dampwood termite</name>
    <dbReference type="NCBI Taxonomy" id="136037"/>
    <lineage>
        <taxon>Eukaryota</taxon>
        <taxon>Metazoa</taxon>
        <taxon>Ecdysozoa</taxon>
        <taxon>Arthropoda</taxon>
        <taxon>Hexapoda</taxon>
        <taxon>Insecta</taxon>
        <taxon>Pterygota</taxon>
        <taxon>Neoptera</taxon>
        <taxon>Polyneoptera</taxon>
        <taxon>Dictyoptera</taxon>
        <taxon>Blattodea</taxon>
        <taxon>Blattoidea</taxon>
        <taxon>Termitoidae</taxon>
        <taxon>Termopsidae</taxon>
        <taxon>Zootermopsis</taxon>
    </lineage>
</organism>